<accession>A0AAD9CWB8</accession>
<gene>
    <name evidence="2" type="ORF">KUDE01_009175</name>
</gene>
<reference evidence="2" key="1">
    <citation type="submission" date="2023-04" db="EMBL/GenBank/DDBJ databases">
        <title>Chromosome-level genome of Chaenocephalus aceratus.</title>
        <authorList>
            <person name="Park H."/>
        </authorList>
    </citation>
    <scope>NUCLEOTIDE SEQUENCE</scope>
    <source>
        <strain evidence="2">DE</strain>
        <tissue evidence="2">Muscle</tissue>
    </source>
</reference>
<dbReference type="GO" id="GO:0016020">
    <property type="term" value="C:membrane"/>
    <property type="evidence" value="ECO:0007669"/>
    <property type="project" value="UniProtKB-SubCell"/>
</dbReference>
<dbReference type="InterPro" id="IPR036259">
    <property type="entry name" value="MFS_trans_sf"/>
</dbReference>
<sequence>ACLSDLLAPCVTAFLSLSSLPVQQLSHPIKDSPPKGAACLCVLNITVCGSVAEPNGPVIWRMLTYAPTRRALLVGCGLQMFQQLSGINTV</sequence>
<organism evidence="2 3">
    <name type="scientific">Dissostichus eleginoides</name>
    <name type="common">Patagonian toothfish</name>
    <name type="synonym">Dissostichus amissus</name>
    <dbReference type="NCBI Taxonomy" id="100907"/>
    <lineage>
        <taxon>Eukaryota</taxon>
        <taxon>Metazoa</taxon>
        <taxon>Chordata</taxon>
        <taxon>Craniata</taxon>
        <taxon>Vertebrata</taxon>
        <taxon>Euteleostomi</taxon>
        <taxon>Actinopterygii</taxon>
        <taxon>Neopterygii</taxon>
        <taxon>Teleostei</taxon>
        <taxon>Neoteleostei</taxon>
        <taxon>Acanthomorphata</taxon>
        <taxon>Eupercaria</taxon>
        <taxon>Perciformes</taxon>
        <taxon>Notothenioidei</taxon>
        <taxon>Nototheniidae</taxon>
        <taxon>Dissostichus</taxon>
    </lineage>
</organism>
<evidence type="ECO:0000313" key="2">
    <source>
        <dbReference type="EMBL" id="KAK1906779.1"/>
    </source>
</evidence>
<keyword evidence="3" id="KW-1185">Reference proteome</keyword>
<comment type="caution">
    <text evidence="2">The sequence shown here is derived from an EMBL/GenBank/DDBJ whole genome shotgun (WGS) entry which is preliminary data.</text>
</comment>
<dbReference type="AlphaFoldDB" id="A0AAD9CWB8"/>
<feature type="non-terminal residue" evidence="2">
    <location>
        <position position="90"/>
    </location>
</feature>
<dbReference type="Gene3D" id="1.20.1250.20">
    <property type="entry name" value="MFS general substrate transporter like domains"/>
    <property type="match status" value="1"/>
</dbReference>
<protein>
    <submittedName>
        <fullName evidence="2">Proton myo-inositol cotransporter</fullName>
    </submittedName>
</protein>
<dbReference type="EMBL" id="JASDAP010000001">
    <property type="protein sequence ID" value="KAK1906779.1"/>
    <property type="molecule type" value="Genomic_DNA"/>
</dbReference>
<comment type="subcellular location">
    <subcellularLocation>
        <location evidence="1">Membrane</location>
        <topology evidence="1">Multi-pass membrane protein</topology>
    </subcellularLocation>
</comment>
<dbReference type="Proteomes" id="UP001228049">
    <property type="component" value="Unassembled WGS sequence"/>
</dbReference>
<proteinExistence type="predicted"/>
<name>A0AAD9CWB8_DISEL</name>
<evidence type="ECO:0000313" key="3">
    <source>
        <dbReference type="Proteomes" id="UP001228049"/>
    </source>
</evidence>
<feature type="non-terminal residue" evidence="2">
    <location>
        <position position="1"/>
    </location>
</feature>
<evidence type="ECO:0000256" key="1">
    <source>
        <dbReference type="ARBA" id="ARBA00004141"/>
    </source>
</evidence>